<protein>
    <recommendedName>
        <fullName evidence="3">ATP-grasp domain-containing protein</fullName>
    </recommendedName>
</protein>
<dbReference type="SUPFAM" id="SSF56059">
    <property type="entry name" value="Glutathione synthetase ATP-binding domain-like"/>
    <property type="match status" value="1"/>
</dbReference>
<organism evidence="1 2">
    <name type="scientific">Niallia nealsonii</name>
    <dbReference type="NCBI Taxonomy" id="115979"/>
    <lineage>
        <taxon>Bacteria</taxon>
        <taxon>Bacillati</taxon>
        <taxon>Bacillota</taxon>
        <taxon>Bacilli</taxon>
        <taxon>Bacillales</taxon>
        <taxon>Bacillaceae</taxon>
        <taxon>Niallia</taxon>
    </lineage>
</organism>
<comment type="caution">
    <text evidence="1">The sequence shown here is derived from an EMBL/GenBank/DDBJ whole genome shotgun (WGS) entry which is preliminary data.</text>
</comment>
<evidence type="ECO:0000313" key="2">
    <source>
        <dbReference type="Proteomes" id="UP000233375"/>
    </source>
</evidence>
<dbReference type="Pfam" id="PF14398">
    <property type="entry name" value="ATPgrasp_YheCD"/>
    <property type="match status" value="1"/>
</dbReference>
<dbReference type="Proteomes" id="UP000233375">
    <property type="component" value="Unassembled WGS sequence"/>
</dbReference>
<dbReference type="RefSeq" id="WP_101175153.1">
    <property type="nucleotide sequence ID" value="NZ_PISE01000003.1"/>
</dbReference>
<name>A0A2N0Z7D0_9BACI</name>
<dbReference type="InterPro" id="IPR026838">
    <property type="entry name" value="YheC/D"/>
</dbReference>
<accession>A0A2N0Z7D0</accession>
<reference evidence="1 2" key="1">
    <citation type="journal article" date="2003" name="Int. J. Syst. Evol. Microbiol.">
        <title>Bacillus nealsonii sp. nov., isolated from a spacecraft-assembly facility, whose spores are gamma-radiation resistant.</title>
        <authorList>
            <person name="Venkateswaran K."/>
            <person name="Kempf M."/>
            <person name="Chen F."/>
            <person name="Satomi M."/>
            <person name="Nicholson W."/>
            <person name="Kern R."/>
        </authorList>
    </citation>
    <scope>NUCLEOTIDE SEQUENCE [LARGE SCALE GENOMIC DNA]</scope>
    <source>
        <strain evidence="1 2">FO-92</strain>
    </source>
</reference>
<keyword evidence="2" id="KW-1185">Reference proteome</keyword>
<dbReference type="EMBL" id="PISE01000003">
    <property type="protein sequence ID" value="PKG25429.1"/>
    <property type="molecule type" value="Genomic_DNA"/>
</dbReference>
<evidence type="ECO:0000313" key="1">
    <source>
        <dbReference type="EMBL" id="PKG25429.1"/>
    </source>
</evidence>
<gene>
    <name evidence="1" type="ORF">CWS01_00880</name>
</gene>
<evidence type="ECO:0008006" key="3">
    <source>
        <dbReference type="Google" id="ProtNLM"/>
    </source>
</evidence>
<proteinExistence type="predicted"/>
<dbReference type="OrthoDB" id="7869153at2"/>
<dbReference type="AlphaFoldDB" id="A0A2N0Z7D0"/>
<sequence length="358" mass="40970">MKHFGIMTLSLNNEISYVEEIAKHADPADFRIYHFMPSTFNPYTEKVKGKVFHHKKGKWIAGEFPLPSIIYDRCFYHESPHSNQCKNIVNWLKQRKDIQFIGNGLPNKLKLYEVLASSSLKAYLPKTKKLTSAKQLIANLPSINPVIIKPIHGFQGNGIYFIHKRKKDIVVKTDKKEKQVQHIFTDERKFSEWLNKILAKNEYLSQPYLPLCTRNKQPFDIRCFLQKKPDGKWRVIEKGVRLGDKNRIISNLSAGATVIPFHDWVKDFSSSSQKFLTQELNDILSSIPAVLEASFPSLFELGIDIGVTENGSLWILDINSKPGRKVILSAYPHLAEQLYKAPTLYAAAITDIVETKEG</sequence>